<dbReference type="InterPro" id="IPR029044">
    <property type="entry name" value="Nucleotide-diphossugar_trans"/>
</dbReference>
<feature type="compositionally biased region" description="Basic and acidic residues" evidence="1">
    <location>
        <begin position="302"/>
        <end position="313"/>
    </location>
</feature>
<dbReference type="Pfam" id="PF00535">
    <property type="entry name" value="Glycos_transf_2"/>
    <property type="match status" value="2"/>
</dbReference>
<evidence type="ECO:0000313" key="4">
    <source>
        <dbReference type="Proteomes" id="UP000673975"/>
    </source>
</evidence>
<dbReference type="InterPro" id="IPR011990">
    <property type="entry name" value="TPR-like_helical_dom_sf"/>
</dbReference>
<comment type="caution">
    <text evidence="3">The sequence shown here is derived from an EMBL/GenBank/DDBJ whole genome shotgun (WGS) entry which is preliminary data.</text>
</comment>
<dbReference type="Proteomes" id="UP000673975">
    <property type="component" value="Unassembled WGS sequence"/>
</dbReference>
<keyword evidence="4" id="KW-1185">Reference proteome</keyword>
<reference evidence="3" key="1">
    <citation type="submission" date="2021-02" db="EMBL/GenBank/DDBJ databases">
        <title>Natronogracilivirga saccharolytica gen. nov. sp. nov. a new anaerobic, haloalkiliphilic carbohydrate-fermenting bacterium from soda lake and proposing of Cyclonatronumiaceae fam. nov. in the phylum Balneolaeota.</title>
        <authorList>
            <person name="Zhilina T.N."/>
            <person name="Sorokin D.Y."/>
            <person name="Zavarzina D.G."/>
            <person name="Toshchakov S.V."/>
            <person name="Kublanov I.V."/>
        </authorList>
    </citation>
    <scope>NUCLEOTIDE SEQUENCE</scope>
    <source>
        <strain evidence="3">Z-1702</strain>
    </source>
</reference>
<feature type="domain" description="Glycosyltransferase 2-like" evidence="2">
    <location>
        <begin position="441"/>
        <end position="555"/>
    </location>
</feature>
<protein>
    <submittedName>
        <fullName evidence="3">Glycosyltransferase</fullName>
    </submittedName>
</protein>
<dbReference type="RefSeq" id="WP_210511939.1">
    <property type="nucleotide sequence ID" value="NZ_JAFIDN010000006.1"/>
</dbReference>
<dbReference type="EMBL" id="JAFIDN010000006">
    <property type="protein sequence ID" value="MBP3192844.1"/>
    <property type="molecule type" value="Genomic_DNA"/>
</dbReference>
<proteinExistence type="predicted"/>
<dbReference type="CDD" id="cd00761">
    <property type="entry name" value="Glyco_tranf_GTA_type"/>
    <property type="match status" value="1"/>
</dbReference>
<dbReference type="Gene3D" id="3.90.550.10">
    <property type="entry name" value="Spore Coat Polysaccharide Biosynthesis Protein SpsA, Chain A"/>
    <property type="match status" value="2"/>
</dbReference>
<evidence type="ECO:0000256" key="1">
    <source>
        <dbReference type="SAM" id="MobiDB-lite"/>
    </source>
</evidence>
<name>A0A8J7RN86_9BACT</name>
<organism evidence="3 4">
    <name type="scientific">Natronogracilivirga saccharolytica</name>
    <dbReference type="NCBI Taxonomy" id="2812953"/>
    <lineage>
        <taxon>Bacteria</taxon>
        <taxon>Pseudomonadati</taxon>
        <taxon>Balneolota</taxon>
        <taxon>Balneolia</taxon>
        <taxon>Balneolales</taxon>
        <taxon>Cyclonatronaceae</taxon>
        <taxon>Natronogracilivirga</taxon>
    </lineage>
</organism>
<feature type="region of interest" description="Disordered" evidence="1">
    <location>
        <begin position="302"/>
        <end position="424"/>
    </location>
</feature>
<gene>
    <name evidence="3" type="ORF">NATSA_09230</name>
</gene>
<dbReference type="PANTHER" id="PTHR43179:SF7">
    <property type="entry name" value="RHAMNOSYLTRANSFERASE WBBL"/>
    <property type="match status" value="1"/>
</dbReference>
<accession>A0A8J7RN86</accession>
<dbReference type="Gene3D" id="1.25.40.10">
    <property type="entry name" value="Tetratricopeptide repeat domain"/>
    <property type="match status" value="1"/>
</dbReference>
<dbReference type="PANTHER" id="PTHR43179">
    <property type="entry name" value="RHAMNOSYLTRANSFERASE WBBL"/>
    <property type="match status" value="1"/>
</dbReference>
<feature type="compositionally biased region" description="Basic and acidic residues" evidence="1">
    <location>
        <begin position="401"/>
        <end position="416"/>
    </location>
</feature>
<evidence type="ECO:0000259" key="2">
    <source>
        <dbReference type="Pfam" id="PF00535"/>
    </source>
</evidence>
<sequence>MYTPEPQISVICVFRNRKESITPTVKALFSIKEVPCEFIIIDDASTDGSTEKLRSLMESYQNEQTYFFELDSPRGRGNCLNMALEHIRGRIIWIPESLHTVDQELLAAAAGELRSSESPLAVATEEPLPGSAIDWLQMLKNDRIPFDRNYLFDIEKIPPAQQFADPHWSSRHASEWAMRLHSRHDIISVKPFADGSSDHLAMDDRTRKECVYSLLRDPELSFSSQEKAFRMLRSFGHTDSEQDAESSEILYSQAQSLFKTGDSVSALDLLNRILASDPGHKRSRSFKISILEKMRRYVEAAEEKHSIQSRDSSEEVPDEQEAIPELQDSSQKEPAESGQDYSEETGQTPESAEPASETEKTSVQADPAEETEKIPEAPESADDISDSTESAELTDSTQEDTAFRRQGDAREDETTGQHHTAAGTSVRVNYRKEISNQLPLTIIIPTSTIRRQVLEDCLTSVFRYTASGQTKIIVIDNGSVDDTDEYLDSLIRENRPVTVLSNERNLGFAAAVNQGLAKAGDGIVVVMHNDVILRGPVPARLARVLDENQDIGLVAPKADRTWSPLQHLNGIGDDTRQNPETDSDSPFTEVDLVDGYMMAFRNEPGLTMSKDYGLAYFDDADFCFRLQKKGYRIVIDNRETVTHLYGQTTSDLGLNMRGKAYWKNAALFQSEWSLEPQFPAENTVDDSIRQFIIIGELINPFYPEKHLLDYFWKLFTSEQKTRVYNSDFPSGELKAMIRVMMAANQREILRRLEQQLNSYPPDMQLYHDLIVFYFDRTIYSRCKLYLDKIGDHEMPSDLAIYQLKIAIGEKDYGKAAKLLENLMEELPTHPEILLSAAEIHRKSGNREQSEKFMSLARTFNPYIRP</sequence>
<dbReference type="SUPFAM" id="SSF48452">
    <property type="entry name" value="TPR-like"/>
    <property type="match status" value="1"/>
</dbReference>
<evidence type="ECO:0000313" key="3">
    <source>
        <dbReference type="EMBL" id="MBP3192844.1"/>
    </source>
</evidence>
<feature type="domain" description="Glycosyltransferase 2-like" evidence="2">
    <location>
        <begin position="9"/>
        <end position="94"/>
    </location>
</feature>
<feature type="compositionally biased region" description="Polar residues" evidence="1">
    <location>
        <begin position="387"/>
        <end position="400"/>
    </location>
</feature>
<dbReference type="Pfam" id="PF14559">
    <property type="entry name" value="TPR_19"/>
    <property type="match status" value="1"/>
</dbReference>
<dbReference type="AlphaFoldDB" id="A0A8J7RN86"/>
<dbReference type="InterPro" id="IPR001173">
    <property type="entry name" value="Glyco_trans_2-like"/>
</dbReference>
<dbReference type="SUPFAM" id="SSF53448">
    <property type="entry name" value="Nucleotide-diphospho-sugar transferases"/>
    <property type="match status" value="2"/>
</dbReference>